<dbReference type="AlphaFoldDB" id="A0A8D8D474"/>
<feature type="compositionally biased region" description="Polar residues" evidence="1">
    <location>
        <begin position="28"/>
        <end position="37"/>
    </location>
</feature>
<feature type="region of interest" description="Disordered" evidence="1">
    <location>
        <begin position="55"/>
        <end position="98"/>
    </location>
</feature>
<reference evidence="2" key="1">
    <citation type="submission" date="2021-05" db="EMBL/GenBank/DDBJ databases">
        <authorList>
            <person name="Alioto T."/>
            <person name="Alioto T."/>
            <person name="Gomez Garrido J."/>
        </authorList>
    </citation>
    <scope>NUCLEOTIDE SEQUENCE</scope>
</reference>
<dbReference type="EMBL" id="HBUE01151318">
    <property type="protein sequence ID" value="CAG6505382.1"/>
    <property type="molecule type" value="Transcribed_RNA"/>
</dbReference>
<proteinExistence type="predicted"/>
<sequence length="125" mass="13528">MKYQTRSTLCLSPTPVARGTPRFVSLPGDTSKTLAGSSGCQLQREFYSQTNFPFQRNQLEPARDSTHQNRSSSESSLAPRAKDNPLSGPGPVGGTLTSLEDVQLKSSVCSKLHGYREPDVAPFLA</sequence>
<organism evidence="2">
    <name type="scientific">Culex pipiens</name>
    <name type="common">House mosquito</name>
    <dbReference type="NCBI Taxonomy" id="7175"/>
    <lineage>
        <taxon>Eukaryota</taxon>
        <taxon>Metazoa</taxon>
        <taxon>Ecdysozoa</taxon>
        <taxon>Arthropoda</taxon>
        <taxon>Hexapoda</taxon>
        <taxon>Insecta</taxon>
        <taxon>Pterygota</taxon>
        <taxon>Neoptera</taxon>
        <taxon>Endopterygota</taxon>
        <taxon>Diptera</taxon>
        <taxon>Nematocera</taxon>
        <taxon>Culicoidea</taxon>
        <taxon>Culicidae</taxon>
        <taxon>Culicinae</taxon>
        <taxon>Culicini</taxon>
        <taxon>Culex</taxon>
        <taxon>Culex</taxon>
    </lineage>
</organism>
<feature type="compositionally biased region" description="Polar residues" evidence="1">
    <location>
        <begin position="1"/>
        <end position="11"/>
    </location>
</feature>
<evidence type="ECO:0000256" key="1">
    <source>
        <dbReference type="SAM" id="MobiDB-lite"/>
    </source>
</evidence>
<accession>A0A8D8D474</accession>
<evidence type="ECO:0000313" key="2">
    <source>
        <dbReference type="EMBL" id="CAG6505382.1"/>
    </source>
</evidence>
<protein>
    <submittedName>
        <fullName evidence="2">(northern house mosquito) hypothetical protein</fullName>
    </submittedName>
</protein>
<dbReference type="EMBL" id="HBUE01256319">
    <property type="protein sequence ID" value="CAG6556681.1"/>
    <property type="molecule type" value="Transcribed_RNA"/>
</dbReference>
<feature type="region of interest" description="Disordered" evidence="1">
    <location>
        <begin position="1"/>
        <end position="37"/>
    </location>
</feature>
<name>A0A8D8D474_CULPI</name>